<dbReference type="PANTHER" id="PTHR35301">
    <property type="entry name" value="CLAVATA3/ESR (CLE)-RELATED PROTEIN 41-RELATED"/>
    <property type="match status" value="1"/>
</dbReference>
<feature type="region of interest" description="Disordered" evidence="1">
    <location>
        <begin position="65"/>
        <end position="139"/>
    </location>
</feature>
<organism evidence="3 4">
    <name type="scientific">Prunus avium</name>
    <name type="common">Cherry</name>
    <name type="synonym">Cerasus avium</name>
    <dbReference type="NCBI Taxonomy" id="42229"/>
    <lineage>
        <taxon>Eukaryota</taxon>
        <taxon>Viridiplantae</taxon>
        <taxon>Streptophyta</taxon>
        <taxon>Embryophyta</taxon>
        <taxon>Tracheophyta</taxon>
        <taxon>Spermatophyta</taxon>
        <taxon>Magnoliopsida</taxon>
        <taxon>eudicotyledons</taxon>
        <taxon>Gunneridae</taxon>
        <taxon>Pentapetalae</taxon>
        <taxon>rosids</taxon>
        <taxon>fabids</taxon>
        <taxon>Rosales</taxon>
        <taxon>Rosaceae</taxon>
        <taxon>Amygdaloideae</taxon>
        <taxon>Amygdaleae</taxon>
        <taxon>Prunus</taxon>
    </lineage>
</organism>
<dbReference type="Proteomes" id="UP000515124">
    <property type="component" value="Unplaced"/>
</dbReference>
<keyword evidence="2" id="KW-0812">Transmembrane</keyword>
<accession>A0A6P5TUT2</accession>
<keyword evidence="2" id="KW-0472">Membrane</keyword>
<feature type="compositionally biased region" description="Basic and acidic residues" evidence="1">
    <location>
        <begin position="119"/>
        <end position="129"/>
    </location>
</feature>
<dbReference type="GeneID" id="110770681"/>
<reference evidence="4" key="1">
    <citation type="submission" date="2025-08" db="UniProtKB">
        <authorList>
            <consortium name="RefSeq"/>
        </authorList>
    </citation>
    <scope>IDENTIFICATION</scope>
</reference>
<gene>
    <name evidence="4" type="primary">LOC110770681</name>
</gene>
<dbReference type="GO" id="GO:0010089">
    <property type="term" value="P:xylem development"/>
    <property type="evidence" value="ECO:0007669"/>
    <property type="project" value="InterPro"/>
</dbReference>
<dbReference type="KEGG" id="pavi:110770681"/>
<protein>
    <submittedName>
        <fullName evidence="4">CLAVATA3/ESR (CLE)-related protein 41</fullName>
    </submittedName>
</protein>
<evidence type="ECO:0000313" key="4">
    <source>
        <dbReference type="RefSeq" id="XP_021830574.1"/>
    </source>
</evidence>
<feature type="compositionally biased region" description="Low complexity" evidence="1">
    <location>
        <begin position="105"/>
        <end position="117"/>
    </location>
</feature>
<dbReference type="InterPro" id="IPR037495">
    <property type="entry name" value="CLE41/42/44"/>
</dbReference>
<dbReference type="PANTHER" id="PTHR35301:SF1">
    <property type="entry name" value="CLAVATA3_ESR (CLE)-RELATED PROTEIN 41-RELATED"/>
    <property type="match status" value="1"/>
</dbReference>
<name>A0A6P5TUT2_PRUAV</name>
<dbReference type="Gramene" id="Pav_sc0001963.1_g320.1.mk:mrna">
    <property type="protein sequence ID" value="Pav_sc0001963.1_g320.1.mk:CDS:1"/>
    <property type="gene ID" value="Pav_sc0001963.1_g320.1.mk"/>
</dbReference>
<proteinExistence type="predicted"/>
<dbReference type="RefSeq" id="XP_021830574.1">
    <property type="nucleotide sequence ID" value="XM_021974882.1"/>
</dbReference>
<evidence type="ECO:0000313" key="3">
    <source>
        <dbReference type="Proteomes" id="UP000515124"/>
    </source>
</evidence>
<dbReference type="GO" id="GO:0048046">
    <property type="term" value="C:apoplast"/>
    <property type="evidence" value="ECO:0007669"/>
    <property type="project" value="TreeGrafter"/>
</dbReference>
<feature type="transmembrane region" description="Helical" evidence="2">
    <location>
        <begin position="44"/>
        <end position="64"/>
    </location>
</feature>
<feature type="compositionally biased region" description="Low complexity" evidence="1">
    <location>
        <begin position="65"/>
        <end position="80"/>
    </location>
</feature>
<keyword evidence="3" id="KW-1185">Reference proteome</keyword>
<dbReference type="AlphaFoldDB" id="A0A6P5TUT2"/>
<sequence>MDIEPLWALGGWFLLPNCMAAAPKTSPSSSSPSVSEFHTKLNPSLLLFLSLVFFIFLLLVSPISNPTTTSPSSMASSSSSKRLLLEPSKPAMSTTNLHPKNTQNSRTSATSSTSSTARARREFGAEAHEVPSGPNPISN</sequence>
<keyword evidence="2" id="KW-1133">Transmembrane helix</keyword>
<feature type="compositionally biased region" description="Polar residues" evidence="1">
    <location>
        <begin position="91"/>
        <end position="104"/>
    </location>
</feature>
<evidence type="ECO:0000256" key="2">
    <source>
        <dbReference type="SAM" id="Phobius"/>
    </source>
</evidence>
<dbReference type="GO" id="GO:0033612">
    <property type="term" value="F:receptor serine/threonine kinase binding"/>
    <property type="evidence" value="ECO:0007669"/>
    <property type="project" value="InterPro"/>
</dbReference>
<evidence type="ECO:0000256" key="1">
    <source>
        <dbReference type="SAM" id="MobiDB-lite"/>
    </source>
</evidence>